<feature type="transmembrane region" description="Helical" evidence="7">
    <location>
        <begin position="257"/>
        <end position="278"/>
    </location>
</feature>
<comment type="caution">
    <text evidence="9">The sequence shown here is derived from an EMBL/GenBank/DDBJ whole genome shotgun (WGS) entry which is preliminary data.</text>
</comment>
<dbReference type="Pfam" id="PF00804">
    <property type="entry name" value="Syntaxin"/>
    <property type="match status" value="1"/>
</dbReference>
<dbReference type="InterPro" id="IPR010989">
    <property type="entry name" value="SNARE"/>
</dbReference>
<dbReference type="AlphaFoldDB" id="A3GHM2"/>
<dbReference type="STRING" id="322104.A3GHM2"/>
<dbReference type="SUPFAM" id="SSF47661">
    <property type="entry name" value="t-snare proteins"/>
    <property type="match status" value="1"/>
</dbReference>
<dbReference type="GO" id="GO:0006886">
    <property type="term" value="P:intracellular protein transport"/>
    <property type="evidence" value="ECO:0007669"/>
    <property type="project" value="TreeGrafter"/>
</dbReference>
<dbReference type="CDD" id="cd15849">
    <property type="entry name" value="SNARE_Sso1"/>
    <property type="match status" value="1"/>
</dbReference>
<dbReference type="InterPro" id="IPR006011">
    <property type="entry name" value="Syntaxin_N"/>
</dbReference>
<dbReference type="OrthoDB" id="10255013at2759"/>
<dbReference type="OMA" id="HPRNAPQ"/>
<keyword evidence="5" id="KW-0175">Coiled coil</keyword>
<evidence type="ECO:0000256" key="7">
    <source>
        <dbReference type="SAM" id="Phobius"/>
    </source>
</evidence>
<dbReference type="GO" id="GO:0048278">
    <property type="term" value="P:vesicle docking"/>
    <property type="evidence" value="ECO:0007669"/>
    <property type="project" value="TreeGrafter"/>
</dbReference>
<dbReference type="InterPro" id="IPR000727">
    <property type="entry name" value="T_SNARE_dom"/>
</dbReference>
<dbReference type="eggNOG" id="KOG0810">
    <property type="taxonomic scope" value="Eukaryota"/>
</dbReference>
<gene>
    <name evidence="9" type="ORF">PICST_34593</name>
</gene>
<evidence type="ECO:0000256" key="2">
    <source>
        <dbReference type="ARBA" id="ARBA00009063"/>
    </source>
</evidence>
<dbReference type="KEGG" id="pic:PICST_34593"/>
<comment type="similarity">
    <text evidence="2">Belongs to the syntaxin family.</text>
</comment>
<dbReference type="EMBL" id="AAVQ01000002">
    <property type="protein sequence ID" value="EAZ62845.1"/>
    <property type="molecule type" value="Genomic_DNA"/>
</dbReference>
<evidence type="ECO:0000256" key="5">
    <source>
        <dbReference type="ARBA" id="ARBA00023054"/>
    </source>
</evidence>
<dbReference type="SMART" id="SM00503">
    <property type="entry name" value="SynN"/>
    <property type="match status" value="1"/>
</dbReference>
<keyword evidence="3 7" id="KW-0812">Transmembrane</keyword>
<dbReference type="Proteomes" id="UP000002258">
    <property type="component" value="Chromosome 1"/>
</dbReference>
<feature type="domain" description="T-SNARE coiled-coil homology" evidence="8">
    <location>
        <begin position="182"/>
        <end position="244"/>
    </location>
</feature>
<evidence type="ECO:0000256" key="3">
    <source>
        <dbReference type="ARBA" id="ARBA00022692"/>
    </source>
</evidence>
<evidence type="ECO:0000313" key="9">
    <source>
        <dbReference type="EMBL" id="EAZ62845.1"/>
    </source>
</evidence>
<protein>
    <recommendedName>
        <fullName evidence="8">t-SNARE coiled-coil homology domain-containing protein</fullName>
    </recommendedName>
</protein>
<dbReference type="PANTHER" id="PTHR19957">
    <property type="entry name" value="SYNTAXIN"/>
    <property type="match status" value="1"/>
</dbReference>
<dbReference type="Pfam" id="PF05739">
    <property type="entry name" value="SNARE"/>
    <property type="match status" value="1"/>
</dbReference>
<evidence type="ECO:0000256" key="1">
    <source>
        <dbReference type="ARBA" id="ARBA00004211"/>
    </source>
</evidence>
<keyword evidence="6 7" id="KW-0472">Membrane</keyword>
<dbReference type="GO" id="GO:0006906">
    <property type="term" value="P:vesicle fusion"/>
    <property type="evidence" value="ECO:0007669"/>
    <property type="project" value="TreeGrafter"/>
</dbReference>
<evidence type="ECO:0000256" key="4">
    <source>
        <dbReference type="ARBA" id="ARBA00022989"/>
    </source>
</evidence>
<evidence type="ECO:0000259" key="8">
    <source>
        <dbReference type="PROSITE" id="PS50192"/>
    </source>
</evidence>
<proteinExistence type="inferred from homology"/>
<dbReference type="GO" id="GO:0006887">
    <property type="term" value="P:exocytosis"/>
    <property type="evidence" value="ECO:0007669"/>
    <property type="project" value="TreeGrafter"/>
</dbReference>
<dbReference type="GeneID" id="4851771"/>
<comment type="subcellular location">
    <subcellularLocation>
        <location evidence="1">Membrane</location>
        <topology evidence="1">Single-pass type IV membrane protein</topology>
    </subcellularLocation>
</comment>
<dbReference type="InParanoid" id="A3GHM2"/>
<sequence>MSEKYQPVESYELKNSEGDDNFVSFMDEIQDIRSFLDQYSSLIGLISQKQTTLLQELEYDEDTDFSSKQVESLVTEARALQLDLKNRIKSVQTEAYRTKDQIRLSQAESVRNNFLELIQQYQLVESNKRAESRAQAQRQYKIIQPDATEKELQQVAENPDNQQYFQQALLQSNRSEESTTVLKEVQIRHHELLKLERTMAELSQLFNDMEELVIEQDEAFQNIDENVGMAQNDIEQGVGHTYKAVESAKSYRKKKKWLIIICILIVIIIAAVLGAYFATK</sequence>
<dbReference type="PROSITE" id="PS50192">
    <property type="entry name" value="T_SNARE"/>
    <property type="match status" value="1"/>
</dbReference>
<dbReference type="SMART" id="SM00397">
    <property type="entry name" value="t_SNARE"/>
    <property type="match status" value="1"/>
</dbReference>
<keyword evidence="10" id="KW-1185">Reference proteome</keyword>
<evidence type="ECO:0000256" key="6">
    <source>
        <dbReference type="ARBA" id="ARBA00023136"/>
    </source>
</evidence>
<dbReference type="GO" id="GO:0005484">
    <property type="term" value="F:SNAP receptor activity"/>
    <property type="evidence" value="ECO:0007669"/>
    <property type="project" value="TreeGrafter"/>
</dbReference>
<dbReference type="HOGENOM" id="CLU_042423_0_1_1"/>
<organism evidence="9 10">
    <name type="scientific">Scheffersomyces stipitis (strain ATCC 58785 / CBS 6054 / NBRC 10063 / NRRL Y-11545)</name>
    <name type="common">Yeast</name>
    <name type="synonym">Pichia stipitis</name>
    <dbReference type="NCBI Taxonomy" id="322104"/>
    <lineage>
        <taxon>Eukaryota</taxon>
        <taxon>Fungi</taxon>
        <taxon>Dikarya</taxon>
        <taxon>Ascomycota</taxon>
        <taxon>Saccharomycotina</taxon>
        <taxon>Pichiomycetes</taxon>
        <taxon>Debaryomycetaceae</taxon>
        <taxon>Scheffersomyces</taxon>
    </lineage>
</organism>
<dbReference type="Gene3D" id="1.20.58.70">
    <property type="match status" value="1"/>
</dbReference>
<dbReference type="GO" id="GO:0012505">
    <property type="term" value="C:endomembrane system"/>
    <property type="evidence" value="ECO:0007669"/>
    <property type="project" value="TreeGrafter"/>
</dbReference>
<dbReference type="GO" id="GO:0005886">
    <property type="term" value="C:plasma membrane"/>
    <property type="evidence" value="ECO:0007669"/>
    <property type="project" value="TreeGrafter"/>
</dbReference>
<dbReference type="RefSeq" id="XP_001386868.1">
    <property type="nucleotide sequence ID" value="XM_001386831.1"/>
</dbReference>
<dbReference type="InterPro" id="IPR045242">
    <property type="entry name" value="Syntaxin"/>
</dbReference>
<dbReference type="PANTHER" id="PTHR19957:SF307">
    <property type="entry name" value="PROTEIN SSO1-RELATED"/>
    <property type="match status" value="1"/>
</dbReference>
<evidence type="ECO:0000313" key="10">
    <source>
        <dbReference type="Proteomes" id="UP000002258"/>
    </source>
</evidence>
<dbReference type="GO" id="GO:0000149">
    <property type="term" value="F:SNARE binding"/>
    <property type="evidence" value="ECO:0007669"/>
    <property type="project" value="TreeGrafter"/>
</dbReference>
<dbReference type="GO" id="GO:0031201">
    <property type="term" value="C:SNARE complex"/>
    <property type="evidence" value="ECO:0007669"/>
    <property type="project" value="TreeGrafter"/>
</dbReference>
<dbReference type="FunFam" id="1.20.58.70:FF:000008">
    <property type="entry name" value="Syntaxin family protein"/>
    <property type="match status" value="1"/>
</dbReference>
<accession>A3GHM2</accession>
<keyword evidence="4 7" id="KW-1133">Transmembrane helix</keyword>
<reference evidence="9 10" key="1">
    <citation type="journal article" date="2007" name="Nat. Biotechnol.">
        <title>Genome sequence of the lignocellulose-bioconverting and xylose-fermenting yeast Pichia stipitis.</title>
        <authorList>
            <person name="Jeffries T.W."/>
            <person name="Grigoriev I.V."/>
            <person name="Grimwood J."/>
            <person name="Laplaza J.M."/>
            <person name="Aerts A."/>
            <person name="Salamov A."/>
            <person name="Schmutz J."/>
            <person name="Lindquist E."/>
            <person name="Dehal P."/>
            <person name="Shapiro H."/>
            <person name="Jin Y.S."/>
            <person name="Passoth V."/>
            <person name="Richardson P.M."/>
        </authorList>
    </citation>
    <scope>NUCLEOTIDE SEQUENCE [LARGE SCALE GENOMIC DNA]</scope>
    <source>
        <strain evidence="10">ATCC 58785 / CBS 6054 / NBRC 10063 / NRRL Y-11545</strain>
    </source>
</reference>
<name>A3GHM2_PICST</name>
<dbReference type="FunCoup" id="A3GHM2">
    <property type="interactions" value="607"/>
</dbReference>